<keyword evidence="1" id="KW-0132">Cell division</keyword>
<dbReference type="NCBIfam" id="TIGR01174">
    <property type="entry name" value="ftsA"/>
    <property type="match status" value="1"/>
</dbReference>
<keyword evidence="1" id="KW-0131">Cell cycle</keyword>
<accession>A0A410RZF4</accession>
<dbReference type="GO" id="GO:0051301">
    <property type="term" value="P:cell division"/>
    <property type="evidence" value="ECO:0007669"/>
    <property type="project" value="UniProtKB-KW"/>
</dbReference>
<evidence type="ECO:0000313" key="2">
    <source>
        <dbReference type="Proteomes" id="UP000288758"/>
    </source>
</evidence>
<reference evidence="1 2" key="1">
    <citation type="submission" date="2018-12" db="EMBL/GenBank/DDBJ databases">
        <title>Complete Genome Sequence of the Corallopyronin A producing Myxobacterium Corallococcus coralloides B035.</title>
        <authorList>
            <person name="Bouhired S.M."/>
            <person name="Rupp O."/>
            <person name="Blom J."/>
            <person name="Schaeberle T.F."/>
            <person name="Kehraus S."/>
            <person name="Schiefer A."/>
            <person name="Pfarr K."/>
            <person name="Goesmann A."/>
            <person name="Hoerauf A."/>
            <person name="Koenig G.M."/>
        </authorList>
    </citation>
    <scope>NUCLEOTIDE SEQUENCE [LARGE SCALE GENOMIC DNA]</scope>
    <source>
        <strain evidence="1 2">B035</strain>
    </source>
</reference>
<dbReference type="AlphaFoldDB" id="A0A410RZF4"/>
<dbReference type="Pfam" id="PF14450">
    <property type="entry name" value="FtsA"/>
    <property type="match status" value="1"/>
</dbReference>
<dbReference type="GO" id="GO:0009898">
    <property type="term" value="C:cytoplasmic side of plasma membrane"/>
    <property type="evidence" value="ECO:0007669"/>
    <property type="project" value="TreeGrafter"/>
</dbReference>
<dbReference type="EMBL" id="CP034669">
    <property type="protein sequence ID" value="QAT87334.1"/>
    <property type="molecule type" value="Genomic_DNA"/>
</dbReference>
<evidence type="ECO:0000313" key="1">
    <source>
        <dbReference type="EMBL" id="QAT87334.1"/>
    </source>
</evidence>
<dbReference type="InterPro" id="IPR020823">
    <property type="entry name" value="Cell_div_FtsA"/>
</dbReference>
<dbReference type="PANTHER" id="PTHR32432">
    <property type="entry name" value="CELL DIVISION PROTEIN FTSA-RELATED"/>
    <property type="match status" value="1"/>
</dbReference>
<dbReference type="Gene3D" id="3.30.420.40">
    <property type="match status" value="1"/>
</dbReference>
<dbReference type="InterPro" id="IPR043129">
    <property type="entry name" value="ATPase_NBD"/>
</dbReference>
<dbReference type="GO" id="GO:0032153">
    <property type="term" value="C:cell division site"/>
    <property type="evidence" value="ECO:0007669"/>
    <property type="project" value="TreeGrafter"/>
</dbReference>
<dbReference type="SUPFAM" id="SSF53067">
    <property type="entry name" value="Actin-like ATPase domain"/>
    <property type="match status" value="2"/>
</dbReference>
<organism evidence="1 2">
    <name type="scientific">Corallococcus coralloides</name>
    <name type="common">Myxococcus coralloides</name>
    <dbReference type="NCBI Taxonomy" id="184914"/>
    <lineage>
        <taxon>Bacteria</taxon>
        <taxon>Pseudomonadati</taxon>
        <taxon>Myxococcota</taxon>
        <taxon>Myxococcia</taxon>
        <taxon>Myxococcales</taxon>
        <taxon>Cystobacterineae</taxon>
        <taxon>Myxococcaceae</taxon>
        <taxon>Corallococcus</taxon>
    </lineage>
</organism>
<gene>
    <name evidence="1" type="primary">ftsA</name>
    <name evidence="1" type="ORF">EJ065_5804</name>
</gene>
<protein>
    <submittedName>
        <fullName evidence="1">Cell division protein FtsA</fullName>
    </submittedName>
</protein>
<dbReference type="Proteomes" id="UP000288758">
    <property type="component" value="Chromosome"/>
</dbReference>
<dbReference type="InterPro" id="IPR050696">
    <property type="entry name" value="FtsA/MreB"/>
</dbReference>
<dbReference type="CDD" id="cd24048">
    <property type="entry name" value="ASKHA_NBD_FtsA"/>
    <property type="match status" value="1"/>
</dbReference>
<dbReference type="PANTHER" id="PTHR32432:SF4">
    <property type="entry name" value="CELL DIVISION PROTEIN FTSA"/>
    <property type="match status" value="1"/>
</dbReference>
<name>A0A410RZF4_CORCK</name>
<proteinExistence type="predicted"/>
<sequence length="264" mass="28354">MAGVRLEAKVHIVTGAVSSAQNIVKCANRTGLNVSDIVLQPLASAEAVLSEDEKELGVCLVDIGGGTTDIAIFSGGSIVHTAVIALGGNNLTSDIAIGLRTPAHEAERIKQKYGCALASMINKDETIEVPSVGGRQPRVLGRQILSEILEPRVEEIFQLVHREIQKCGYEDLLASGIVITGGSTLLAGMPELAEEVLGLPVRRGMPRGIGGLVDVVKSPMYATGVGLVVYGAKHMDRRMFRIREDGNVYKKVKGRMREWLEEIF</sequence>